<dbReference type="EMBL" id="CP016170">
    <property type="protein sequence ID" value="ANN68292.1"/>
    <property type="molecule type" value="Genomic_DNA"/>
</dbReference>
<keyword evidence="1" id="KW-0175">Coiled coil</keyword>
<proteinExistence type="predicted"/>
<protein>
    <recommendedName>
        <fullName evidence="4">Type III secretion protein</fullName>
    </recommendedName>
</protein>
<reference evidence="2 3" key="1">
    <citation type="submission" date="2016-06" db="EMBL/GenBank/DDBJ databases">
        <title>Complete genome sequences of Bordetella bronchialis and Bordetella flabilis.</title>
        <authorList>
            <person name="LiPuma J.J."/>
            <person name="Spilker T."/>
        </authorList>
    </citation>
    <scope>NUCLEOTIDE SEQUENCE [LARGE SCALE GENOMIC DNA]</scope>
    <source>
        <strain evidence="2 3">AU3182</strain>
    </source>
</reference>
<gene>
    <name evidence="2" type="ORF">BAU06_20100</name>
</gene>
<feature type="coiled-coil region" evidence="1">
    <location>
        <begin position="14"/>
        <end position="83"/>
    </location>
</feature>
<evidence type="ECO:0000313" key="2">
    <source>
        <dbReference type="EMBL" id="ANN68292.1"/>
    </source>
</evidence>
<evidence type="ECO:0008006" key="4">
    <source>
        <dbReference type="Google" id="ProtNLM"/>
    </source>
</evidence>
<dbReference type="InterPro" id="IPR053716">
    <property type="entry name" value="Flag_assembly_chemotaxis_eff"/>
</dbReference>
<name>A0ABN4R5A0_9BORD</name>
<evidence type="ECO:0000313" key="3">
    <source>
        <dbReference type="Proteomes" id="UP000091897"/>
    </source>
</evidence>
<accession>A0ABN4R5A0</accession>
<dbReference type="Gene3D" id="1.10.287.1700">
    <property type="match status" value="1"/>
</dbReference>
<organism evidence="2 3">
    <name type="scientific">Bordetella bronchialis</name>
    <dbReference type="NCBI Taxonomy" id="463025"/>
    <lineage>
        <taxon>Bacteria</taxon>
        <taxon>Pseudomonadati</taxon>
        <taxon>Pseudomonadota</taxon>
        <taxon>Betaproteobacteria</taxon>
        <taxon>Burkholderiales</taxon>
        <taxon>Alcaligenaceae</taxon>
        <taxon>Bordetella</taxon>
    </lineage>
</organism>
<evidence type="ECO:0000256" key="1">
    <source>
        <dbReference type="SAM" id="Coils"/>
    </source>
</evidence>
<dbReference type="Proteomes" id="UP000091897">
    <property type="component" value="Chromosome"/>
</dbReference>
<sequence>MRLHRDRDDAQVYLEREQRQLDLWRCRADEEQATLYAALLAEAVDRRSLERTLAKIDGLRQRTRALQRGVESAREKREQAQAALDHGRALRAAAAKATRKSTEVLDVYRRQCALAEERIAEDALDETAVLMHGRGAP</sequence>
<keyword evidence="3" id="KW-1185">Reference proteome</keyword>